<dbReference type="Proteomes" id="UP000053176">
    <property type="component" value="Unassembled WGS sequence"/>
</dbReference>
<evidence type="ECO:0000313" key="1">
    <source>
        <dbReference type="EMBL" id="KUM25419.1"/>
    </source>
</evidence>
<proteinExistence type="predicted"/>
<evidence type="ECO:0008006" key="3">
    <source>
        <dbReference type="Google" id="ProtNLM"/>
    </source>
</evidence>
<accession>A0A101KQY4</accession>
<name>A0A101KQY4_RHILI</name>
<dbReference type="AlphaFoldDB" id="A0A101KQY4"/>
<dbReference type="InterPro" id="IPR024399">
    <property type="entry name" value="DUF2628"/>
</dbReference>
<evidence type="ECO:0000313" key="2">
    <source>
        <dbReference type="Proteomes" id="UP000053176"/>
    </source>
</evidence>
<comment type="caution">
    <text evidence="1">The sequence shown here is derived from an EMBL/GenBank/DDBJ whole genome shotgun (WGS) entry which is preliminary data.</text>
</comment>
<sequence>MASYVVMEPPAGSNKAEDATLVRDGFTWLGFLVPPLWLAWRRLWIEAVVTFAVMAILSVLGERLGLEWAGSALSLLVSLYVGFEGQAMRIAAMRRRGWHEWGVVEAGSLGDAEIRHVLETGEDGDESAPMPRIVPDMNQARPAQTGMALGLTHTPGRP</sequence>
<gene>
    <name evidence="1" type="ORF">AU467_26700</name>
</gene>
<dbReference type="OrthoDB" id="7285394at2"/>
<reference evidence="1 2" key="1">
    <citation type="submission" date="2015-12" db="EMBL/GenBank/DDBJ databases">
        <title>Draft genome sequence of Mesorhizobium sp. UFLA 01-765, a multitolerant efficient symbiont and plant-growth promoting strain isolated from Zn-mining soil using Leucaena leucocephala as a trap plant.</title>
        <authorList>
            <person name="Rangel W.M."/>
            <person name="Thijs S."/>
            <person name="Longatti S.M."/>
            <person name="Moreira F.M."/>
            <person name="Weyens N."/>
            <person name="Vangronsveld J."/>
            <person name="Van Hamme J.D."/>
            <person name="Bottos E.M."/>
            <person name="Rineau F."/>
        </authorList>
    </citation>
    <scope>NUCLEOTIDE SEQUENCE [LARGE SCALE GENOMIC DNA]</scope>
    <source>
        <strain evidence="1 2">UFLA 01-765</strain>
    </source>
</reference>
<protein>
    <recommendedName>
        <fullName evidence="3">DUF2628 domain-containing protein</fullName>
    </recommendedName>
</protein>
<organism evidence="1 2">
    <name type="scientific">Rhizobium loti</name>
    <name type="common">Mesorhizobium loti</name>
    <dbReference type="NCBI Taxonomy" id="381"/>
    <lineage>
        <taxon>Bacteria</taxon>
        <taxon>Pseudomonadati</taxon>
        <taxon>Pseudomonadota</taxon>
        <taxon>Alphaproteobacteria</taxon>
        <taxon>Hyphomicrobiales</taxon>
        <taxon>Phyllobacteriaceae</taxon>
        <taxon>Mesorhizobium</taxon>
    </lineage>
</organism>
<dbReference type="EMBL" id="LPWA01000119">
    <property type="protein sequence ID" value="KUM25419.1"/>
    <property type="molecule type" value="Genomic_DNA"/>
</dbReference>
<dbReference type="Pfam" id="PF10947">
    <property type="entry name" value="DUF2628"/>
    <property type="match status" value="1"/>
</dbReference>